<evidence type="ECO:0000313" key="4">
    <source>
        <dbReference type="Proteomes" id="UP000053820"/>
    </source>
</evidence>
<evidence type="ECO:0000256" key="2">
    <source>
        <dbReference type="SAM" id="Phobius"/>
    </source>
</evidence>
<feature type="transmembrane region" description="Helical" evidence="2">
    <location>
        <begin position="141"/>
        <end position="160"/>
    </location>
</feature>
<gene>
    <name evidence="3" type="ORF">HYDPIDRAFT_31442</name>
</gene>
<feature type="region of interest" description="Disordered" evidence="1">
    <location>
        <begin position="1"/>
        <end position="30"/>
    </location>
</feature>
<keyword evidence="4" id="KW-1185">Reference proteome</keyword>
<keyword evidence="2" id="KW-0472">Membrane</keyword>
<keyword evidence="2" id="KW-0812">Transmembrane</keyword>
<dbReference type="Proteomes" id="UP000053820">
    <property type="component" value="Unassembled WGS sequence"/>
</dbReference>
<reference evidence="3 4" key="1">
    <citation type="submission" date="2014-04" db="EMBL/GenBank/DDBJ databases">
        <title>Evolutionary Origins and Diversification of the Mycorrhizal Mutualists.</title>
        <authorList>
            <consortium name="DOE Joint Genome Institute"/>
            <consortium name="Mycorrhizal Genomics Consortium"/>
            <person name="Kohler A."/>
            <person name="Kuo A."/>
            <person name="Nagy L.G."/>
            <person name="Floudas D."/>
            <person name="Copeland A."/>
            <person name="Barry K.W."/>
            <person name="Cichocki N."/>
            <person name="Veneault-Fourrey C."/>
            <person name="LaButti K."/>
            <person name="Lindquist E.A."/>
            <person name="Lipzen A."/>
            <person name="Lundell T."/>
            <person name="Morin E."/>
            <person name="Murat C."/>
            <person name="Riley R."/>
            <person name="Ohm R."/>
            <person name="Sun H."/>
            <person name="Tunlid A."/>
            <person name="Henrissat B."/>
            <person name="Grigoriev I.V."/>
            <person name="Hibbett D.S."/>
            <person name="Martin F."/>
        </authorList>
    </citation>
    <scope>NUCLEOTIDE SEQUENCE [LARGE SCALE GENOMIC DNA]</scope>
    <source>
        <strain evidence="3 4">MD-312</strain>
    </source>
</reference>
<evidence type="ECO:0000256" key="1">
    <source>
        <dbReference type="SAM" id="MobiDB-lite"/>
    </source>
</evidence>
<accession>A0A0C9W4G8</accession>
<dbReference type="AlphaFoldDB" id="A0A0C9W4G8"/>
<dbReference type="OrthoDB" id="2553651at2759"/>
<protein>
    <submittedName>
        <fullName evidence="3">Unplaced genomic scaffold scaffold_29, whole genome shotgun sequence</fullName>
    </submittedName>
</protein>
<dbReference type="HOGENOM" id="CLU_095754_0_0_1"/>
<organism evidence="3 4">
    <name type="scientific">Hydnomerulius pinastri MD-312</name>
    <dbReference type="NCBI Taxonomy" id="994086"/>
    <lineage>
        <taxon>Eukaryota</taxon>
        <taxon>Fungi</taxon>
        <taxon>Dikarya</taxon>
        <taxon>Basidiomycota</taxon>
        <taxon>Agaricomycotina</taxon>
        <taxon>Agaricomycetes</taxon>
        <taxon>Agaricomycetidae</taxon>
        <taxon>Boletales</taxon>
        <taxon>Boletales incertae sedis</taxon>
        <taxon>Leucogyrophana</taxon>
    </lineage>
</organism>
<proteinExistence type="predicted"/>
<keyword evidence="2" id="KW-1133">Transmembrane helix</keyword>
<feature type="region of interest" description="Disordered" evidence="1">
    <location>
        <begin position="64"/>
        <end position="83"/>
    </location>
</feature>
<sequence length="248" mass="27371">MSYAKVAAHNAPPSSQQPHPDPALLNTEHGSVDSVADDIAKVNIVPSDFKQRPATYTSEAYVPEDTEGELISPGKKGPKGSRSRRFQEAEAEGAYLWEVTKQYLFRPGVAGGLIGIVNVGLLSGAGYALYTKPHLRRDTTIVSSAVGGALLLLGTEGYAAEKYRKTPRGREEERRAREEGSLIYKHLREQILRPVNTGIIGTVGYYSYLNWDKPRWNRDIVTAASVGLLALWGGEGYLAERYRESHRR</sequence>
<dbReference type="EMBL" id="KN839863">
    <property type="protein sequence ID" value="KIJ61358.1"/>
    <property type="molecule type" value="Genomic_DNA"/>
</dbReference>
<evidence type="ECO:0000313" key="3">
    <source>
        <dbReference type="EMBL" id="KIJ61358.1"/>
    </source>
</evidence>
<feature type="transmembrane region" description="Helical" evidence="2">
    <location>
        <begin position="109"/>
        <end position="129"/>
    </location>
</feature>
<name>A0A0C9W4G8_9AGAM</name>